<dbReference type="PROSITE" id="PS00086">
    <property type="entry name" value="CYTOCHROME_P450"/>
    <property type="match status" value="1"/>
</dbReference>
<comment type="subcellular location">
    <subcellularLocation>
        <location evidence="3">Endoplasmic reticulum membrane</location>
        <topology evidence="3">Peripheral membrane protein</topology>
    </subcellularLocation>
    <subcellularLocation>
        <location evidence="2">Microsome membrane</location>
        <topology evidence="2">Peripheral membrane protein</topology>
    </subcellularLocation>
</comment>
<evidence type="ECO:0000256" key="7">
    <source>
        <dbReference type="ARBA" id="ARBA00022824"/>
    </source>
</evidence>
<dbReference type="PANTHER" id="PTHR24292:SF93">
    <property type="entry name" value="CYTOCHROME P450 310A1-RELATED"/>
    <property type="match status" value="1"/>
</dbReference>
<gene>
    <name evidence="16" type="ORF">g.18426</name>
</gene>
<evidence type="ECO:0000256" key="13">
    <source>
        <dbReference type="PIRSR" id="PIRSR602401-1"/>
    </source>
</evidence>
<dbReference type="InterPro" id="IPR017972">
    <property type="entry name" value="Cyt_P450_CS"/>
</dbReference>
<keyword evidence="7" id="KW-0256">Endoplasmic reticulum</keyword>
<evidence type="ECO:0000256" key="11">
    <source>
        <dbReference type="ARBA" id="ARBA00023033"/>
    </source>
</evidence>
<dbReference type="Pfam" id="PF00067">
    <property type="entry name" value="p450"/>
    <property type="match status" value="1"/>
</dbReference>
<accession>A0A1B6LA08</accession>
<sequence length="531" mass="60958">MAVVTGSWVADILLLMVFLLYLLYRNLTSSHGYFQARGIPYLKPYPLLGNFTVQTKTPVDQATFLYNSFPDERFFGFFLLKVPILAMKDPSLIQQILTKDFAHFQDRGFNTSLGDLMSMSMFFQKGDSWRSLRYKLSPTFTSGKLKLMFHQMVKSGDHVIDSIVKSLGKVVDAKAMTHEFVIEVIASTAFGLDFSKNNAETEEFVSKSVRVTKTTFLMKIKFLFILIAPELMKLLKMSILSSDVEEYFLNLTKATKEYRRKNNIKRDDYFQLLLTLQEAEKSGQNLIPSASDNNEEDALINQMDYIPRTRQEKDSKLMTDRCVTAQSLIFLSGGSDSVSTTLMFALYHIAKDPVVQERSAEEVESSLAEHGGWTYQAIKEMAYLDMVLQETLRLYPPNPIGMRECTIPYRIPESDIVLEKGLFLNIPIRGFHMDPKVYPDPEIFNPDRFVDNNFKPNSMYMPFGDGPRICIAMRFAIMEMKIFLAKIVLQYSIDVDRKTKFPFAFDPQSFAPSPMGGIRLNFHKRPQTEYL</sequence>
<dbReference type="GO" id="GO:0005506">
    <property type="term" value="F:iron ion binding"/>
    <property type="evidence" value="ECO:0007669"/>
    <property type="project" value="InterPro"/>
</dbReference>
<keyword evidence="5 13" id="KW-0349">Heme</keyword>
<protein>
    <recommendedName>
        <fullName evidence="17">Cytochrome P450</fullName>
    </recommendedName>
</protein>
<evidence type="ECO:0008006" key="17">
    <source>
        <dbReference type="Google" id="ProtNLM"/>
    </source>
</evidence>
<organism evidence="16">
    <name type="scientific">Graphocephala atropunctata</name>
    <dbReference type="NCBI Taxonomy" id="36148"/>
    <lineage>
        <taxon>Eukaryota</taxon>
        <taxon>Metazoa</taxon>
        <taxon>Ecdysozoa</taxon>
        <taxon>Arthropoda</taxon>
        <taxon>Hexapoda</taxon>
        <taxon>Insecta</taxon>
        <taxon>Pterygota</taxon>
        <taxon>Neoptera</taxon>
        <taxon>Paraneoptera</taxon>
        <taxon>Hemiptera</taxon>
        <taxon>Auchenorrhyncha</taxon>
        <taxon>Membracoidea</taxon>
        <taxon>Cicadellidae</taxon>
        <taxon>Cicadellinae</taxon>
        <taxon>Cicadellini</taxon>
        <taxon>Graphocephala</taxon>
    </lineage>
</organism>
<keyword evidence="6 13" id="KW-0479">Metal-binding</keyword>
<evidence type="ECO:0000256" key="1">
    <source>
        <dbReference type="ARBA" id="ARBA00001971"/>
    </source>
</evidence>
<dbReference type="GO" id="GO:0004497">
    <property type="term" value="F:monooxygenase activity"/>
    <property type="evidence" value="ECO:0007669"/>
    <property type="project" value="UniProtKB-KW"/>
</dbReference>
<keyword evidence="15" id="KW-0812">Transmembrane</keyword>
<keyword evidence="9 14" id="KW-0560">Oxidoreductase</keyword>
<dbReference type="InterPro" id="IPR050476">
    <property type="entry name" value="Insect_CytP450_Detox"/>
</dbReference>
<evidence type="ECO:0000256" key="10">
    <source>
        <dbReference type="ARBA" id="ARBA00023004"/>
    </source>
</evidence>
<comment type="similarity">
    <text evidence="4 14">Belongs to the cytochrome P450 family.</text>
</comment>
<reference evidence="16" key="1">
    <citation type="submission" date="2015-11" db="EMBL/GenBank/DDBJ databases">
        <title>De novo transcriptome assembly of four potential Pierce s Disease insect vectors from Arizona vineyards.</title>
        <authorList>
            <person name="Tassone E.E."/>
        </authorList>
    </citation>
    <scope>NUCLEOTIDE SEQUENCE</scope>
</reference>
<name>A0A1B6LA08_9HEMI</name>
<evidence type="ECO:0000256" key="5">
    <source>
        <dbReference type="ARBA" id="ARBA00022617"/>
    </source>
</evidence>
<feature type="transmembrane region" description="Helical" evidence="15">
    <location>
        <begin position="6"/>
        <end position="24"/>
    </location>
</feature>
<dbReference type="PANTHER" id="PTHR24292">
    <property type="entry name" value="CYTOCHROME P450"/>
    <property type="match status" value="1"/>
</dbReference>
<dbReference type="InterPro" id="IPR002401">
    <property type="entry name" value="Cyt_P450_E_grp-I"/>
</dbReference>
<dbReference type="AlphaFoldDB" id="A0A1B6LA08"/>
<keyword evidence="11 14" id="KW-0503">Monooxygenase</keyword>
<proteinExistence type="inferred from homology"/>
<keyword evidence="10 13" id="KW-0408">Iron</keyword>
<evidence type="ECO:0000256" key="14">
    <source>
        <dbReference type="RuleBase" id="RU000461"/>
    </source>
</evidence>
<dbReference type="SUPFAM" id="SSF48264">
    <property type="entry name" value="Cytochrome P450"/>
    <property type="match status" value="1"/>
</dbReference>
<evidence type="ECO:0000256" key="8">
    <source>
        <dbReference type="ARBA" id="ARBA00022848"/>
    </source>
</evidence>
<keyword evidence="12 15" id="KW-0472">Membrane</keyword>
<keyword evidence="8" id="KW-0492">Microsome</keyword>
<feature type="binding site" description="axial binding residue" evidence="13">
    <location>
        <position position="470"/>
    </location>
    <ligand>
        <name>heme</name>
        <dbReference type="ChEBI" id="CHEBI:30413"/>
    </ligand>
    <ligandPart>
        <name>Fe</name>
        <dbReference type="ChEBI" id="CHEBI:18248"/>
    </ligandPart>
</feature>
<evidence type="ECO:0000256" key="15">
    <source>
        <dbReference type="SAM" id="Phobius"/>
    </source>
</evidence>
<dbReference type="GO" id="GO:0005789">
    <property type="term" value="C:endoplasmic reticulum membrane"/>
    <property type="evidence" value="ECO:0007669"/>
    <property type="project" value="UniProtKB-SubCell"/>
</dbReference>
<evidence type="ECO:0000256" key="12">
    <source>
        <dbReference type="ARBA" id="ARBA00023136"/>
    </source>
</evidence>
<evidence type="ECO:0000256" key="4">
    <source>
        <dbReference type="ARBA" id="ARBA00010617"/>
    </source>
</evidence>
<dbReference type="InterPro" id="IPR001128">
    <property type="entry name" value="Cyt_P450"/>
</dbReference>
<evidence type="ECO:0000313" key="16">
    <source>
        <dbReference type="EMBL" id="JAT20451.1"/>
    </source>
</evidence>
<evidence type="ECO:0000256" key="3">
    <source>
        <dbReference type="ARBA" id="ARBA00004406"/>
    </source>
</evidence>
<comment type="cofactor">
    <cofactor evidence="1 13">
        <name>heme</name>
        <dbReference type="ChEBI" id="CHEBI:30413"/>
    </cofactor>
</comment>
<evidence type="ECO:0000256" key="6">
    <source>
        <dbReference type="ARBA" id="ARBA00022723"/>
    </source>
</evidence>
<dbReference type="PRINTS" id="PR00463">
    <property type="entry name" value="EP450I"/>
</dbReference>
<keyword evidence="15" id="KW-1133">Transmembrane helix</keyword>
<dbReference type="Gene3D" id="1.10.630.10">
    <property type="entry name" value="Cytochrome P450"/>
    <property type="match status" value="1"/>
</dbReference>
<dbReference type="GO" id="GO:0020037">
    <property type="term" value="F:heme binding"/>
    <property type="evidence" value="ECO:0007669"/>
    <property type="project" value="InterPro"/>
</dbReference>
<evidence type="ECO:0000256" key="2">
    <source>
        <dbReference type="ARBA" id="ARBA00004174"/>
    </source>
</evidence>
<dbReference type="InterPro" id="IPR036396">
    <property type="entry name" value="Cyt_P450_sf"/>
</dbReference>
<evidence type="ECO:0000256" key="9">
    <source>
        <dbReference type="ARBA" id="ARBA00023002"/>
    </source>
</evidence>
<dbReference type="GO" id="GO:0016705">
    <property type="term" value="F:oxidoreductase activity, acting on paired donors, with incorporation or reduction of molecular oxygen"/>
    <property type="evidence" value="ECO:0007669"/>
    <property type="project" value="InterPro"/>
</dbReference>
<dbReference type="PRINTS" id="PR00385">
    <property type="entry name" value="P450"/>
</dbReference>
<dbReference type="CDD" id="cd11056">
    <property type="entry name" value="CYP6-like"/>
    <property type="match status" value="1"/>
</dbReference>
<dbReference type="EMBL" id="GEBQ01019526">
    <property type="protein sequence ID" value="JAT20451.1"/>
    <property type="molecule type" value="Transcribed_RNA"/>
</dbReference>
<dbReference type="FunFam" id="1.10.630.10:FF:000042">
    <property type="entry name" value="Cytochrome P450"/>
    <property type="match status" value="1"/>
</dbReference>